<reference evidence="3" key="1">
    <citation type="journal article" date="2021" name="Nat. Commun.">
        <title>Genetic determinants of endophytism in the Arabidopsis root mycobiome.</title>
        <authorList>
            <person name="Mesny F."/>
            <person name="Miyauchi S."/>
            <person name="Thiergart T."/>
            <person name="Pickel B."/>
            <person name="Atanasova L."/>
            <person name="Karlsson M."/>
            <person name="Huettel B."/>
            <person name="Barry K.W."/>
            <person name="Haridas S."/>
            <person name="Chen C."/>
            <person name="Bauer D."/>
            <person name="Andreopoulos W."/>
            <person name="Pangilinan J."/>
            <person name="LaButti K."/>
            <person name="Riley R."/>
            <person name="Lipzen A."/>
            <person name="Clum A."/>
            <person name="Drula E."/>
            <person name="Henrissat B."/>
            <person name="Kohler A."/>
            <person name="Grigoriev I.V."/>
            <person name="Martin F.M."/>
            <person name="Hacquard S."/>
        </authorList>
    </citation>
    <scope>NUCLEOTIDE SEQUENCE</scope>
    <source>
        <strain evidence="3">MPI-SDFR-AT-0068</strain>
    </source>
</reference>
<gene>
    <name evidence="3" type="ORF">BKA59DRAFT_496841</name>
</gene>
<proteinExistence type="predicted"/>
<organism evidence="3 4">
    <name type="scientific">Fusarium tricinctum</name>
    <dbReference type="NCBI Taxonomy" id="61284"/>
    <lineage>
        <taxon>Eukaryota</taxon>
        <taxon>Fungi</taxon>
        <taxon>Dikarya</taxon>
        <taxon>Ascomycota</taxon>
        <taxon>Pezizomycotina</taxon>
        <taxon>Sordariomycetes</taxon>
        <taxon>Hypocreomycetidae</taxon>
        <taxon>Hypocreales</taxon>
        <taxon>Nectriaceae</taxon>
        <taxon>Fusarium</taxon>
        <taxon>Fusarium tricinctum species complex</taxon>
    </lineage>
</organism>
<dbReference type="Proteomes" id="UP000813427">
    <property type="component" value="Unassembled WGS sequence"/>
</dbReference>
<evidence type="ECO:0000259" key="2">
    <source>
        <dbReference type="Pfam" id="PF25139"/>
    </source>
</evidence>
<dbReference type="EMBL" id="JAGPXF010000008">
    <property type="protein sequence ID" value="KAH7232748.1"/>
    <property type="molecule type" value="Genomic_DNA"/>
</dbReference>
<dbReference type="Pfam" id="PF25139">
    <property type="entry name" value="LysM14_C"/>
    <property type="match status" value="1"/>
</dbReference>
<name>A0A8K0RKF8_9HYPO</name>
<sequence>MYISASTYLAILSVALAPVSAWQATFYSDSICSPKDNTQYRIISGEVDGGCKVFGQDMPDTTCAKYTQGGVTKGGCDGEEFTIWSILVEPNTACIVYMDDHCETGSRLVMPRNNQPTCEAYSAGIGFGTDSIKSFQCTSASKVNG</sequence>
<keyword evidence="1" id="KW-0732">Signal</keyword>
<keyword evidence="4" id="KW-1185">Reference proteome</keyword>
<dbReference type="AlphaFoldDB" id="A0A8K0RKF8"/>
<feature type="chain" id="PRO_5035421015" description="Secreted LysM effector LysM C-terminal domain-containing protein" evidence="1">
    <location>
        <begin position="22"/>
        <end position="145"/>
    </location>
</feature>
<feature type="signal peptide" evidence="1">
    <location>
        <begin position="1"/>
        <end position="21"/>
    </location>
</feature>
<protein>
    <recommendedName>
        <fullName evidence="2">Secreted LysM effector LysM C-terminal domain-containing protein</fullName>
    </recommendedName>
</protein>
<evidence type="ECO:0000313" key="3">
    <source>
        <dbReference type="EMBL" id="KAH7232748.1"/>
    </source>
</evidence>
<evidence type="ECO:0000256" key="1">
    <source>
        <dbReference type="SAM" id="SignalP"/>
    </source>
</evidence>
<comment type="caution">
    <text evidence="3">The sequence shown here is derived from an EMBL/GenBank/DDBJ whole genome shotgun (WGS) entry which is preliminary data.</text>
</comment>
<dbReference type="InterPro" id="IPR057277">
    <property type="entry name" value="LysM_C"/>
</dbReference>
<dbReference type="OrthoDB" id="4972407at2759"/>
<accession>A0A8K0RKF8</accession>
<evidence type="ECO:0000313" key="4">
    <source>
        <dbReference type="Proteomes" id="UP000813427"/>
    </source>
</evidence>
<feature type="domain" description="Secreted LysM effector LysM C-terminal" evidence="2">
    <location>
        <begin position="22"/>
        <end position="137"/>
    </location>
</feature>